<name>A0A6M3K7K8_9ZZZZ</name>
<proteinExistence type="predicted"/>
<accession>A0A6M3K7K8</accession>
<evidence type="ECO:0008006" key="2">
    <source>
        <dbReference type="Google" id="ProtNLM"/>
    </source>
</evidence>
<reference evidence="1" key="1">
    <citation type="submission" date="2020-03" db="EMBL/GenBank/DDBJ databases">
        <title>The deep terrestrial virosphere.</title>
        <authorList>
            <person name="Holmfeldt K."/>
            <person name="Nilsson E."/>
            <person name="Simone D."/>
            <person name="Lopez-Fernandez M."/>
            <person name="Wu X."/>
            <person name="de Brujin I."/>
            <person name="Lundin D."/>
            <person name="Andersson A."/>
            <person name="Bertilsson S."/>
            <person name="Dopson M."/>
        </authorList>
    </citation>
    <scope>NUCLEOTIDE SEQUENCE</scope>
    <source>
        <strain evidence="1">MM415A01224</strain>
    </source>
</reference>
<evidence type="ECO:0000313" key="1">
    <source>
        <dbReference type="EMBL" id="QJA77763.1"/>
    </source>
</evidence>
<gene>
    <name evidence="1" type="ORF">MM415A01224_0002</name>
</gene>
<dbReference type="EMBL" id="MT142301">
    <property type="protein sequence ID" value="QJA77763.1"/>
    <property type="molecule type" value="Genomic_DNA"/>
</dbReference>
<sequence length="206" mass="21708">MDPFTMLLLGGAQIGTSLFQGHQASKIQKRAEQQQQEQLQRARQLAGQVGTSGRRRINEQFTQLGGRLQSQLAQRGLSSSTAAAAGERVLGTDRERAMGELEDQIARMRIGIETGAASSVPNLTLQNQPNYGGITQGLGMMGMPWIAESMGIGQQGETNRMMQAYLSQLFGGAGGAGGAGMGYPGFGASASPSLSPEYPQPLTSFG</sequence>
<organism evidence="1">
    <name type="scientific">viral metagenome</name>
    <dbReference type="NCBI Taxonomy" id="1070528"/>
    <lineage>
        <taxon>unclassified sequences</taxon>
        <taxon>metagenomes</taxon>
        <taxon>organismal metagenomes</taxon>
    </lineage>
</organism>
<dbReference type="AlphaFoldDB" id="A0A6M3K7K8"/>
<protein>
    <recommendedName>
        <fullName evidence="2">Internal virion protein</fullName>
    </recommendedName>
</protein>